<dbReference type="CDD" id="cd01392">
    <property type="entry name" value="HTH_LacI"/>
    <property type="match status" value="1"/>
</dbReference>
<dbReference type="GO" id="GO:0003700">
    <property type="term" value="F:DNA-binding transcription factor activity"/>
    <property type="evidence" value="ECO:0007669"/>
    <property type="project" value="TreeGrafter"/>
</dbReference>
<dbReference type="GO" id="GO:0000976">
    <property type="term" value="F:transcription cis-regulatory region binding"/>
    <property type="evidence" value="ECO:0007669"/>
    <property type="project" value="TreeGrafter"/>
</dbReference>
<dbReference type="InterPro" id="IPR010982">
    <property type="entry name" value="Lambda_DNA-bd_dom_sf"/>
</dbReference>
<accession>E8V1Z7</accession>
<evidence type="ECO:0000256" key="3">
    <source>
        <dbReference type="ARBA" id="ARBA00023163"/>
    </source>
</evidence>
<evidence type="ECO:0000256" key="2">
    <source>
        <dbReference type="ARBA" id="ARBA00023125"/>
    </source>
</evidence>
<feature type="domain" description="HTH cro/C1-type" evidence="5">
    <location>
        <begin position="7"/>
        <end position="49"/>
    </location>
</feature>
<dbReference type="EMBL" id="CP002467">
    <property type="protein sequence ID" value="ADV83485.1"/>
    <property type="molecule type" value="Genomic_DNA"/>
</dbReference>
<dbReference type="SUPFAM" id="SSF53822">
    <property type="entry name" value="Periplasmic binding protein-like I"/>
    <property type="match status" value="1"/>
</dbReference>
<gene>
    <name evidence="6" type="ordered locus">AciPR4_2711</name>
</gene>
<dbReference type="STRING" id="401053.AciPR4_2711"/>
<proteinExistence type="predicted"/>
<dbReference type="Pfam" id="PF00532">
    <property type="entry name" value="Peripla_BP_1"/>
    <property type="match status" value="1"/>
</dbReference>
<dbReference type="PANTHER" id="PTHR30146:SF109">
    <property type="entry name" value="HTH-TYPE TRANSCRIPTIONAL REGULATOR GALS"/>
    <property type="match status" value="1"/>
</dbReference>
<evidence type="ECO:0000256" key="1">
    <source>
        <dbReference type="ARBA" id="ARBA00023015"/>
    </source>
</evidence>
<dbReference type="PANTHER" id="PTHR30146">
    <property type="entry name" value="LACI-RELATED TRANSCRIPTIONAL REPRESSOR"/>
    <property type="match status" value="1"/>
</dbReference>
<keyword evidence="1" id="KW-0805">Transcription regulation</keyword>
<dbReference type="AlphaFoldDB" id="E8V1Z7"/>
<dbReference type="eggNOG" id="COG1609">
    <property type="taxonomic scope" value="Bacteria"/>
</dbReference>
<organism evidence="6 7">
    <name type="scientific">Terriglobus saanensis (strain ATCC BAA-1853 / DSM 23119 / SP1PR4)</name>
    <dbReference type="NCBI Taxonomy" id="401053"/>
    <lineage>
        <taxon>Bacteria</taxon>
        <taxon>Pseudomonadati</taxon>
        <taxon>Acidobacteriota</taxon>
        <taxon>Terriglobia</taxon>
        <taxon>Terriglobales</taxon>
        <taxon>Acidobacteriaceae</taxon>
        <taxon>Terriglobus</taxon>
    </lineage>
</organism>
<keyword evidence="3" id="KW-0804">Transcription</keyword>
<dbReference type="Pfam" id="PF00356">
    <property type="entry name" value="LacI"/>
    <property type="match status" value="1"/>
</dbReference>
<dbReference type="SUPFAM" id="SSF47413">
    <property type="entry name" value="lambda repressor-like DNA-binding domains"/>
    <property type="match status" value="1"/>
</dbReference>
<dbReference type="Gene3D" id="1.10.260.40">
    <property type="entry name" value="lambda repressor-like DNA-binding domains"/>
    <property type="match status" value="1"/>
</dbReference>
<dbReference type="InterPro" id="IPR001387">
    <property type="entry name" value="Cro/C1-type_HTH"/>
</dbReference>
<keyword evidence="7" id="KW-1185">Reference proteome</keyword>
<dbReference type="KEGG" id="tsa:AciPR4_2711"/>
<feature type="domain" description="HTH lacI-type" evidence="4">
    <location>
        <begin position="6"/>
        <end position="59"/>
    </location>
</feature>
<dbReference type="HOGENOM" id="CLU_037628_6_1_0"/>
<dbReference type="InterPro" id="IPR028082">
    <property type="entry name" value="Peripla_BP_I"/>
</dbReference>
<dbReference type="Proteomes" id="UP000006844">
    <property type="component" value="Chromosome"/>
</dbReference>
<dbReference type="PROSITE" id="PS50943">
    <property type="entry name" value="HTH_CROC1"/>
    <property type="match status" value="1"/>
</dbReference>
<protein>
    <submittedName>
        <fullName evidence="6">Transcriptional regulator, LacI family</fullName>
    </submittedName>
</protein>
<reference evidence="6 7" key="1">
    <citation type="journal article" date="2012" name="Stand. Genomic Sci.">
        <title>Complete genome sequence of Terriglobus saanensis type strain SP1PR4(T), an Acidobacteria from tundra soil.</title>
        <authorList>
            <person name="Rawat S.R."/>
            <person name="Mannisto M.K."/>
            <person name="Starovoytov V."/>
            <person name="Goodwin L."/>
            <person name="Nolan M."/>
            <person name="Hauser L."/>
            <person name="Land M."/>
            <person name="Davenport K.W."/>
            <person name="Woyke T."/>
            <person name="Haggblom M.M."/>
        </authorList>
    </citation>
    <scope>NUCLEOTIDE SEQUENCE</scope>
    <source>
        <strain evidence="7">ATCC BAA-1853 / DSM 23119 / SP1PR4</strain>
    </source>
</reference>
<keyword evidence="2" id="KW-0238">DNA-binding</keyword>
<evidence type="ECO:0000313" key="6">
    <source>
        <dbReference type="EMBL" id="ADV83485.1"/>
    </source>
</evidence>
<name>E8V1Z7_TERSS</name>
<dbReference type="Gene3D" id="3.40.50.2300">
    <property type="match status" value="2"/>
</dbReference>
<evidence type="ECO:0000313" key="7">
    <source>
        <dbReference type="Proteomes" id="UP000006844"/>
    </source>
</evidence>
<dbReference type="InterPro" id="IPR001761">
    <property type="entry name" value="Peripla_BP/Lac1_sug-bd_dom"/>
</dbReference>
<dbReference type="OrthoDB" id="37081at2"/>
<dbReference type="InterPro" id="IPR000843">
    <property type="entry name" value="HTH_LacI"/>
</dbReference>
<dbReference type="RefSeq" id="WP_013569218.1">
    <property type="nucleotide sequence ID" value="NC_014963.1"/>
</dbReference>
<dbReference type="SMART" id="SM00354">
    <property type="entry name" value="HTH_LACI"/>
    <property type="match status" value="1"/>
</dbReference>
<sequence>MKKRRPTVTDVAKLANVGASTVSRHLRGVSVSPEVAIRVAEAIVQLGYHPDETARALRVGRTRTIGVIIPQVSNMFYSRAVQLIEEEVGRRGSAVILLTHQESRKQQAVQLATIRRYRADGLILAPAAGSTLEELRSALPGTPVVAIDRLISPEMDSVVLRNREAARTATEHLLSHGYKHIAAVISRPEIASFQQRWQGYVEAMAEKNLDTILIQAPDHDQLRYALTSSFLGQRRPDALLSFSNRVTQTILLAFDELAFAREDRIPMLGFDDFDLASLVDPPLSVVRQPTENMMRHATNILFRRIEDGELMEPQNIALPGQLVYRRSCGCS</sequence>
<evidence type="ECO:0000259" key="5">
    <source>
        <dbReference type="PROSITE" id="PS50943"/>
    </source>
</evidence>
<evidence type="ECO:0000259" key="4">
    <source>
        <dbReference type="PROSITE" id="PS50932"/>
    </source>
</evidence>
<dbReference type="PROSITE" id="PS50932">
    <property type="entry name" value="HTH_LACI_2"/>
    <property type="match status" value="1"/>
</dbReference>